<keyword evidence="6 11" id="KW-0378">Hydrolase</keyword>
<accession>A0A9P1I607</accession>
<keyword evidence="8 11" id="KW-0653">Protein transport</keyword>
<dbReference type="GO" id="GO:0034727">
    <property type="term" value="P:piecemeal microautophagy of the nucleus"/>
    <property type="evidence" value="ECO:0007669"/>
    <property type="project" value="TreeGrafter"/>
</dbReference>
<dbReference type="AlphaFoldDB" id="A0A9P1I607"/>
<organism evidence="14 15">
    <name type="scientific">Caenorhabditis angaria</name>
    <dbReference type="NCBI Taxonomy" id="860376"/>
    <lineage>
        <taxon>Eukaryota</taxon>
        <taxon>Metazoa</taxon>
        <taxon>Ecdysozoa</taxon>
        <taxon>Nematoda</taxon>
        <taxon>Chromadorea</taxon>
        <taxon>Rhabditida</taxon>
        <taxon>Rhabditina</taxon>
        <taxon>Rhabditomorpha</taxon>
        <taxon>Rhabditoidea</taxon>
        <taxon>Rhabditidae</taxon>
        <taxon>Peloderinae</taxon>
        <taxon>Caenorhabditis</taxon>
    </lineage>
</organism>
<evidence type="ECO:0000313" key="14">
    <source>
        <dbReference type="EMBL" id="CAI5439113.1"/>
    </source>
</evidence>
<gene>
    <name evidence="14" type="ORF">CAMP_LOCUS1750</name>
</gene>
<dbReference type="GO" id="GO:0000423">
    <property type="term" value="P:mitophagy"/>
    <property type="evidence" value="ECO:0007669"/>
    <property type="project" value="TreeGrafter"/>
</dbReference>
<evidence type="ECO:0000256" key="10">
    <source>
        <dbReference type="ARBA" id="ARBA00029362"/>
    </source>
</evidence>
<evidence type="ECO:0000256" key="9">
    <source>
        <dbReference type="ARBA" id="ARBA00023006"/>
    </source>
</evidence>
<keyword evidence="5 11" id="KW-0645">Protease</keyword>
<dbReference type="InterPro" id="IPR046792">
    <property type="entry name" value="Peptidase_C54_cat"/>
</dbReference>
<feature type="compositionally biased region" description="Basic and acidic residues" evidence="12">
    <location>
        <begin position="106"/>
        <end position="124"/>
    </location>
</feature>
<evidence type="ECO:0000256" key="1">
    <source>
        <dbReference type="ARBA" id="ARBA00004496"/>
    </source>
</evidence>
<comment type="subcellular location">
    <subcellularLocation>
        <location evidence="1 11">Cytoplasm</location>
    </subcellularLocation>
</comment>
<dbReference type="InterPro" id="IPR005078">
    <property type="entry name" value="Peptidase_C54"/>
</dbReference>
<keyword evidence="15" id="KW-1185">Reference proteome</keyword>
<comment type="function">
    <text evidence="11">Cysteine protease that plays a key role in autophagy by mediating both proteolytic activation and delipidation of ATG8 family proteins.</text>
</comment>
<keyword evidence="3" id="KW-0813">Transport</keyword>
<keyword evidence="9 11" id="KW-0072">Autophagy</keyword>
<dbReference type="EC" id="3.4.22.-" evidence="11"/>
<name>A0A9P1I607_9PELO</name>
<comment type="catalytic activity">
    <reaction evidence="10">
        <text>[protein]-C-terminal L-amino acid-glycyl-phosphatidylethanolamide + H2O = [protein]-C-terminal L-amino acid-glycine + a 1,2-diacyl-sn-glycero-3-phosphoethanolamine</text>
        <dbReference type="Rhea" id="RHEA:67548"/>
        <dbReference type="Rhea" id="RHEA-COMP:17323"/>
        <dbReference type="Rhea" id="RHEA-COMP:17324"/>
        <dbReference type="ChEBI" id="CHEBI:15377"/>
        <dbReference type="ChEBI" id="CHEBI:64612"/>
        <dbReference type="ChEBI" id="CHEBI:172940"/>
        <dbReference type="ChEBI" id="CHEBI:172941"/>
    </reaction>
    <physiologicalReaction direction="left-to-right" evidence="10">
        <dbReference type="Rhea" id="RHEA:67549"/>
    </physiologicalReaction>
</comment>
<evidence type="ECO:0000256" key="4">
    <source>
        <dbReference type="ARBA" id="ARBA00022490"/>
    </source>
</evidence>
<evidence type="ECO:0000256" key="2">
    <source>
        <dbReference type="ARBA" id="ARBA00010958"/>
    </source>
</evidence>
<feature type="domain" description="Peptidase C54 catalytic" evidence="13">
    <location>
        <begin position="22"/>
        <end position="191"/>
    </location>
</feature>
<evidence type="ECO:0000256" key="12">
    <source>
        <dbReference type="SAM" id="MobiDB-lite"/>
    </source>
</evidence>
<dbReference type="GO" id="GO:0005737">
    <property type="term" value="C:cytoplasm"/>
    <property type="evidence" value="ECO:0007669"/>
    <property type="project" value="UniProtKB-SubCell"/>
</dbReference>
<dbReference type="GO" id="GO:0004197">
    <property type="term" value="F:cysteine-type endopeptidase activity"/>
    <property type="evidence" value="ECO:0007669"/>
    <property type="project" value="TreeGrafter"/>
</dbReference>
<keyword evidence="7" id="KW-0788">Thiol protease</keyword>
<dbReference type="InterPro" id="IPR038765">
    <property type="entry name" value="Papain-like_cys_pep_sf"/>
</dbReference>
<evidence type="ECO:0000313" key="15">
    <source>
        <dbReference type="Proteomes" id="UP001152747"/>
    </source>
</evidence>
<evidence type="ECO:0000259" key="13">
    <source>
        <dbReference type="Pfam" id="PF03416"/>
    </source>
</evidence>
<reference evidence="14" key="1">
    <citation type="submission" date="2022-11" db="EMBL/GenBank/DDBJ databases">
        <authorList>
            <person name="Kikuchi T."/>
        </authorList>
    </citation>
    <scope>NUCLEOTIDE SEQUENCE</scope>
    <source>
        <strain evidence="14">PS1010</strain>
    </source>
</reference>
<keyword evidence="4 11" id="KW-0963">Cytoplasm</keyword>
<evidence type="ECO:0000256" key="5">
    <source>
        <dbReference type="ARBA" id="ARBA00022670"/>
    </source>
</evidence>
<dbReference type="GO" id="GO:0035973">
    <property type="term" value="P:aggrephagy"/>
    <property type="evidence" value="ECO:0007669"/>
    <property type="project" value="TreeGrafter"/>
</dbReference>
<evidence type="ECO:0000256" key="3">
    <source>
        <dbReference type="ARBA" id="ARBA00022448"/>
    </source>
</evidence>
<evidence type="ECO:0000256" key="8">
    <source>
        <dbReference type="ARBA" id="ARBA00022927"/>
    </source>
</evidence>
<comment type="caution">
    <text evidence="14">The sequence shown here is derived from an EMBL/GenBank/DDBJ whole genome shotgun (WGS) entry which is preliminary data.</text>
</comment>
<sequence length="251" mass="28738">MTFGGLENGKIDETLKKPQNFSTSTDWRPLLITIPLRLGLTTINECYLPAIRKYFEIPQCVGMIGGRPNHALYFVGIGGDRKLFYLDPHYCRPKTDLAPKNGENSPKTDEKSSENDKKSPRKSPETAQDESFSNIEDLEPLPSQTSDIYTKLDNSTYHCEMLLWMDYQNIDPSLAISFFCETKSDFEELCAILKDEMLSSTSPPVFELVEKRPKYWPEFEPYVGVEMKIEMNEFDDIGQAGNEEEFEVLDV</sequence>
<dbReference type="PANTHER" id="PTHR22624:SF49">
    <property type="entry name" value="CYSTEINE PROTEASE"/>
    <property type="match status" value="1"/>
</dbReference>
<dbReference type="EMBL" id="CANHGI010000001">
    <property type="protein sequence ID" value="CAI5439113.1"/>
    <property type="molecule type" value="Genomic_DNA"/>
</dbReference>
<dbReference type="GO" id="GO:0015031">
    <property type="term" value="P:protein transport"/>
    <property type="evidence" value="ECO:0007669"/>
    <property type="project" value="UniProtKB-KW"/>
</dbReference>
<dbReference type="Proteomes" id="UP001152747">
    <property type="component" value="Unassembled WGS sequence"/>
</dbReference>
<dbReference type="SUPFAM" id="SSF54001">
    <property type="entry name" value="Cysteine proteinases"/>
    <property type="match status" value="1"/>
</dbReference>
<evidence type="ECO:0000256" key="6">
    <source>
        <dbReference type="ARBA" id="ARBA00022801"/>
    </source>
</evidence>
<protein>
    <recommendedName>
        <fullName evidence="11">Cysteine protease</fullName>
        <ecNumber evidence="11">3.4.22.-</ecNumber>
    </recommendedName>
</protein>
<evidence type="ECO:0000256" key="7">
    <source>
        <dbReference type="ARBA" id="ARBA00022807"/>
    </source>
</evidence>
<proteinExistence type="inferred from homology"/>
<dbReference type="GO" id="GO:0016485">
    <property type="term" value="P:protein processing"/>
    <property type="evidence" value="ECO:0007669"/>
    <property type="project" value="TreeGrafter"/>
</dbReference>
<dbReference type="OrthoDB" id="2960936at2759"/>
<dbReference type="PANTHER" id="PTHR22624">
    <property type="entry name" value="CYSTEINE PROTEASE ATG4"/>
    <property type="match status" value="1"/>
</dbReference>
<feature type="compositionally biased region" description="Polar residues" evidence="12">
    <location>
        <begin position="125"/>
        <end position="134"/>
    </location>
</feature>
<feature type="region of interest" description="Disordered" evidence="12">
    <location>
        <begin position="96"/>
        <end position="141"/>
    </location>
</feature>
<dbReference type="GO" id="GO:0019786">
    <property type="term" value="F:protein-phosphatidylethanolamide deconjugating activity"/>
    <property type="evidence" value="ECO:0007669"/>
    <property type="project" value="InterPro"/>
</dbReference>
<comment type="similarity">
    <text evidence="2 11">Belongs to the peptidase C54 family.</text>
</comment>
<dbReference type="Pfam" id="PF03416">
    <property type="entry name" value="Peptidase_C54"/>
    <property type="match status" value="1"/>
</dbReference>
<dbReference type="GO" id="GO:0000045">
    <property type="term" value="P:autophagosome assembly"/>
    <property type="evidence" value="ECO:0007669"/>
    <property type="project" value="TreeGrafter"/>
</dbReference>
<evidence type="ECO:0000256" key="11">
    <source>
        <dbReference type="RuleBase" id="RU363115"/>
    </source>
</evidence>